<protein>
    <submittedName>
        <fullName evidence="3">Uncharacterized protein LOC111302625</fullName>
    </submittedName>
</protein>
<feature type="domain" description="Reverse transcriptase zinc-binding" evidence="1">
    <location>
        <begin position="2"/>
        <end position="48"/>
    </location>
</feature>
<evidence type="ECO:0000259" key="1">
    <source>
        <dbReference type="Pfam" id="PF13966"/>
    </source>
</evidence>
<keyword evidence="2" id="KW-1185">Reference proteome</keyword>
<reference evidence="3" key="1">
    <citation type="submission" date="2025-08" db="UniProtKB">
        <authorList>
            <consortium name="RefSeq"/>
        </authorList>
    </citation>
    <scope>IDENTIFICATION</scope>
    <source>
        <tissue evidence="3">Fruit stalk</tissue>
    </source>
</reference>
<dbReference type="OrthoDB" id="1938430at2759"/>
<sequence length="161" mass="19083">MAILNRLPTKDRLKTWGMEVDDKCCLCQREDETREHLFIGCDYSKEIWQKILWMCRIYRGVKNWSEELRWAVSKLKGKALIAIILRLAWNASIYQIWKEWNSKMFQHKEEKTTQVLEHIKDAVRLRLQGLSRIAADPAAIRDAYIYGCKKQLNCCIVAEFC</sequence>
<evidence type="ECO:0000313" key="2">
    <source>
        <dbReference type="Proteomes" id="UP000515121"/>
    </source>
</evidence>
<proteinExistence type="predicted"/>
<dbReference type="GeneID" id="111302625"/>
<dbReference type="RefSeq" id="XP_022754184.1">
    <property type="nucleotide sequence ID" value="XM_022898449.1"/>
</dbReference>
<organism evidence="2 3">
    <name type="scientific">Durio zibethinus</name>
    <name type="common">Durian</name>
    <dbReference type="NCBI Taxonomy" id="66656"/>
    <lineage>
        <taxon>Eukaryota</taxon>
        <taxon>Viridiplantae</taxon>
        <taxon>Streptophyta</taxon>
        <taxon>Embryophyta</taxon>
        <taxon>Tracheophyta</taxon>
        <taxon>Spermatophyta</taxon>
        <taxon>Magnoliopsida</taxon>
        <taxon>eudicotyledons</taxon>
        <taxon>Gunneridae</taxon>
        <taxon>Pentapetalae</taxon>
        <taxon>rosids</taxon>
        <taxon>malvids</taxon>
        <taxon>Malvales</taxon>
        <taxon>Malvaceae</taxon>
        <taxon>Helicteroideae</taxon>
        <taxon>Durio</taxon>
    </lineage>
</organism>
<dbReference type="PANTHER" id="PTHR33116">
    <property type="entry name" value="REVERSE TRANSCRIPTASE ZINC-BINDING DOMAIN-CONTAINING PROTEIN-RELATED-RELATED"/>
    <property type="match status" value="1"/>
</dbReference>
<accession>A0A6P5ZMY9</accession>
<dbReference type="InterPro" id="IPR026960">
    <property type="entry name" value="RVT-Znf"/>
</dbReference>
<dbReference type="KEGG" id="dzi:111302625"/>
<dbReference type="PANTHER" id="PTHR33116:SF66">
    <property type="entry name" value="REVERSE TRANSCRIPTASE ZINC-BINDING DOMAIN-CONTAINING PROTEIN"/>
    <property type="match status" value="1"/>
</dbReference>
<name>A0A6P5ZMY9_DURZI</name>
<gene>
    <name evidence="3" type="primary">LOC111302625</name>
</gene>
<dbReference type="AlphaFoldDB" id="A0A6P5ZMY9"/>
<evidence type="ECO:0000313" key="3">
    <source>
        <dbReference type="RefSeq" id="XP_022754184.1"/>
    </source>
</evidence>
<dbReference type="Proteomes" id="UP000515121">
    <property type="component" value="Unplaced"/>
</dbReference>
<dbReference type="Pfam" id="PF13966">
    <property type="entry name" value="zf-RVT"/>
    <property type="match status" value="1"/>
</dbReference>